<dbReference type="AlphaFoldDB" id="A0A1D2J3Q4"/>
<feature type="region of interest" description="Disordered" evidence="1">
    <location>
        <begin position="1"/>
        <end position="28"/>
    </location>
</feature>
<protein>
    <submittedName>
        <fullName evidence="2">Uncharacterized protein</fullName>
    </submittedName>
</protein>
<evidence type="ECO:0000313" key="3">
    <source>
        <dbReference type="Proteomes" id="UP000242814"/>
    </source>
</evidence>
<comment type="caution">
    <text evidence="2">The sequence shown here is derived from an EMBL/GenBank/DDBJ whole genome shotgun (WGS) entry which is preliminary data.</text>
</comment>
<dbReference type="VEuPathDB" id="FungiDB:PADG_00868"/>
<name>A0A1D2J3Q4_PARBR</name>
<gene>
    <name evidence="2" type="ORF">ACO22_07773</name>
</gene>
<dbReference type="Proteomes" id="UP000242814">
    <property type="component" value="Unassembled WGS sequence"/>
</dbReference>
<sequence>MRLDISESGRPSAQAGPSQAGRANLAENQGTLQATASLKIEDLAYESQHAEVSWPLQLLPQFFLPMEPLHLERILSHDIGGRFVHLQKLEQTSSPGGLGGLTADPLIIP</sequence>
<accession>A0A1D2J3Q4</accession>
<dbReference type="EMBL" id="LZYO01000669">
    <property type="protein sequence ID" value="ODH12929.1"/>
    <property type="molecule type" value="Genomic_DNA"/>
</dbReference>
<reference evidence="2 3" key="1">
    <citation type="submission" date="2016-06" db="EMBL/GenBank/DDBJ databases">
        <authorList>
            <person name="Kjaerup R.B."/>
            <person name="Dalgaard T.S."/>
            <person name="Juul-Madsen H.R."/>
        </authorList>
    </citation>
    <scope>NUCLEOTIDE SEQUENCE [LARGE SCALE GENOMIC DNA]</scope>
    <source>
        <strain evidence="2 3">Pb300</strain>
    </source>
</reference>
<proteinExistence type="predicted"/>
<feature type="non-terminal residue" evidence="2">
    <location>
        <position position="109"/>
    </location>
</feature>
<evidence type="ECO:0000256" key="1">
    <source>
        <dbReference type="SAM" id="MobiDB-lite"/>
    </source>
</evidence>
<organism evidence="2 3">
    <name type="scientific">Paracoccidioides brasiliensis</name>
    <dbReference type="NCBI Taxonomy" id="121759"/>
    <lineage>
        <taxon>Eukaryota</taxon>
        <taxon>Fungi</taxon>
        <taxon>Dikarya</taxon>
        <taxon>Ascomycota</taxon>
        <taxon>Pezizomycotina</taxon>
        <taxon>Eurotiomycetes</taxon>
        <taxon>Eurotiomycetidae</taxon>
        <taxon>Onygenales</taxon>
        <taxon>Ajellomycetaceae</taxon>
        <taxon>Paracoccidioides</taxon>
    </lineage>
</organism>
<evidence type="ECO:0000313" key="2">
    <source>
        <dbReference type="EMBL" id="ODH12929.1"/>
    </source>
</evidence>